<keyword evidence="2" id="KW-1185">Reference proteome</keyword>
<evidence type="ECO:0000313" key="2">
    <source>
        <dbReference type="Proteomes" id="UP001232725"/>
    </source>
</evidence>
<organism evidence="1 2">
    <name type="scientific">Arthrobacter horti</name>
    <dbReference type="NCBI Taxonomy" id="3068273"/>
    <lineage>
        <taxon>Bacteria</taxon>
        <taxon>Bacillati</taxon>
        <taxon>Actinomycetota</taxon>
        <taxon>Actinomycetes</taxon>
        <taxon>Micrococcales</taxon>
        <taxon>Micrococcaceae</taxon>
        <taxon>Arthrobacter</taxon>
    </lineage>
</organism>
<dbReference type="SUPFAM" id="SSF52402">
    <property type="entry name" value="Adenine nucleotide alpha hydrolases-like"/>
    <property type="match status" value="1"/>
</dbReference>
<protein>
    <submittedName>
        <fullName evidence="1">Uncharacterized protein</fullName>
    </submittedName>
</protein>
<dbReference type="Gene3D" id="3.40.50.620">
    <property type="entry name" value="HUPs"/>
    <property type="match status" value="1"/>
</dbReference>
<reference evidence="1 2" key="1">
    <citation type="submission" date="2023-08" db="EMBL/GenBank/DDBJ databases">
        <title>Arthrobacter horti sp. nov., isolated from forest soil.</title>
        <authorList>
            <person name="Park M."/>
        </authorList>
    </citation>
    <scope>NUCLEOTIDE SEQUENCE [LARGE SCALE GENOMIC DNA]</scope>
    <source>
        <strain evidence="1 2">YJM1</strain>
    </source>
</reference>
<evidence type="ECO:0000313" key="1">
    <source>
        <dbReference type="EMBL" id="MDP5225887.1"/>
    </source>
</evidence>
<dbReference type="InterPro" id="IPR014729">
    <property type="entry name" value="Rossmann-like_a/b/a_fold"/>
</dbReference>
<proteinExistence type="predicted"/>
<name>A0ABT9IJX5_9MICC</name>
<dbReference type="Proteomes" id="UP001232725">
    <property type="component" value="Unassembled WGS sequence"/>
</dbReference>
<dbReference type="EMBL" id="JAVALS010000001">
    <property type="protein sequence ID" value="MDP5225887.1"/>
    <property type="molecule type" value="Genomic_DNA"/>
</dbReference>
<sequence>MTQPIVILTETTLAGADRATLSELLDGGQYSARLLVQADTQRHLLVDFVEHLSLLEFAEAFKEFATPAPDADAARHDAEAVLAESLKSLEGLFAGIEGSVVDEGSSVQALVDAVREIGAEQAVVFTRPHALLDTFHTDLASKAQNALGLPVLHLYAGSGFIGDS</sequence>
<gene>
    <name evidence="1" type="ORF">Q9R02_01785</name>
</gene>
<accession>A0ABT9IJX5</accession>
<comment type="caution">
    <text evidence="1">The sequence shown here is derived from an EMBL/GenBank/DDBJ whole genome shotgun (WGS) entry which is preliminary data.</text>
</comment>
<dbReference type="RefSeq" id="WP_305994923.1">
    <property type="nucleotide sequence ID" value="NZ_JAVALS010000001.1"/>
</dbReference>